<dbReference type="SUPFAM" id="SSF46785">
    <property type="entry name" value="Winged helix' DNA-binding domain"/>
    <property type="match status" value="1"/>
</dbReference>
<dbReference type="InterPro" id="IPR030489">
    <property type="entry name" value="TR_Rrf2-type_CS"/>
</dbReference>
<comment type="caution">
    <text evidence="2">The sequence shown here is derived from an EMBL/GenBank/DDBJ whole genome shotgun (WGS) entry which is preliminary data.</text>
</comment>
<organism evidence="2 3">
    <name type="scientific">Scytonema hofmannii FACHB-248</name>
    <dbReference type="NCBI Taxonomy" id="1842502"/>
    <lineage>
        <taxon>Bacteria</taxon>
        <taxon>Bacillati</taxon>
        <taxon>Cyanobacteriota</taxon>
        <taxon>Cyanophyceae</taxon>
        <taxon>Nostocales</taxon>
        <taxon>Scytonemataceae</taxon>
        <taxon>Scytonema</taxon>
    </lineage>
</organism>
<evidence type="ECO:0000313" key="2">
    <source>
        <dbReference type="EMBL" id="MBD2603235.1"/>
    </source>
</evidence>
<evidence type="ECO:0000313" key="3">
    <source>
        <dbReference type="Proteomes" id="UP000660380"/>
    </source>
</evidence>
<keyword evidence="3" id="KW-1185">Reference proteome</keyword>
<dbReference type="Pfam" id="PF02082">
    <property type="entry name" value="Rrf2"/>
    <property type="match status" value="1"/>
</dbReference>
<dbReference type="PANTHER" id="PTHR33221:SF5">
    <property type="entry name" value="HTH-TYPE TRANSCRIPTIONAL REGULATOR ISCR"/>
    <property type="match status" value="1"/>
</dbReference>
<proteinExistence type="predicted"/>
<dbReference type="InterPro" id="IPR036390">
    <property type="entry name" value="WH_DNA-bd_sf"/>
</dbReference>
<reference evidence="2 3" key="1">
    <citation type="journal article" date="2020" name="ISME J.">
        <title>Comparative genomics reveals insights into cyanobacterial evolution and habitat adaptation.</title>
        <authorList>
            <person name="Chen M.Y."/>
            <person name="Teng W.K."/>
            <person name="Zhao L."/>
            <person name="Hu C.X."/>
            <person name="Zhou Y.K."/>
            <person name="Han B.P."/>
            <person name="Song L.R."/>
            <person name="Shu W.S."/>
        </authorList>
    </citation>
    <scope>NUCLEOTIDE SEQUENCE [LARGE SCALE GENOMIC DNA]</scope>
    <source>
        <strain evidence="2 3">FACHB-248</strain>
    </source>
</reference>
<gene>
    <name evidence="2" type="ORF">H6G81_01525</name>
</gene>
<sequence length="181" mass="20686">MLSHSSVEEKLSSPLYISNLSRNRNILSKNLNSPNYALLDLSSKVEYALLALLELASHHDKKVPLTMSEIVAKQPIPERYLEQILTSLRRAGVIKSQRGSRGGFLLVREPWQITLLEIVTLVEGDRKPKESSEPPTLEKNLVQDIWLQANNAAVEVLKSYTLQDMCQERDQRIQQNPMYYI</sequence>
<accession>A0ABR8GJ90</accession>
<dbReference type="PANTHER" id="PTHR33221">
    <property type="entry name" value="WINGED HELIX-TURN-HELIX TRANSCRIPTIONAL REGULATOR, RRF2 FAMILY"/>
    <property type="match status" value="1"/>
</dbReference>
<protein>
    <submittedName>
        <fullName evidence="2">Rrf2 family transcriptional regulator</fullName>
    </submittedName>
</protein>
<keyword evidence="1" id="KW-0238">DNA-binding</keyword>
<dbReference type="Gene3D" id="1.10.10.10">
    <property type="entry name" value="Winged helix-like DNA-binding domain superfamily/Winged helix DNA-binding domain"/>
    <property type="match status" value="1"/>
</dbReference>
<dbReference type="NCBIfam" id="TIGR00738">
    <property type="entry name" value="rrf2_super"/>
    <property type="match status" value="1"/>
</dbReference>
<dbReference type="InterPro" id="IPR036388">
    <property type="entry name" value="WH-like_DNA-bd_sf"/>
</dbReference>
<evidence type="ECO:0000256" key="1">
    <source>
        <dbReference type="ARBA" id="ARBA00023125"/>
    </source>
</evidence>
<dbReference type="Proteomes" id="UP000660380">
    <property type="component" value="Unassembled WGS sequence"/>
</dbReference>
<name>A0ABR8GJ90_9CYAN</name>
<dbReference type="InterPro" id="IPR000944">
    <property type="entry name" value="Tscrpt_reg_Rrf2"/>
</dbReference>
<dbReference type="PROSITE" id="PS01332">
    <property type="entry name" value="HTH_RRF2_1"/>
    <property type="match status" value="1"/>
</dbReference>
<dbReference type="PROSITE" id="PS51197">
    <property type="entry name" value="HTH_RRF2_2"/>
    <property type="match status" value="1"/>
</dbReference>
<dbReference type="EMBL" id="JACJTA010000002">
    <property type="protein sequence ID" value="MBD2603235.1"/>
    <property type="molecule type" value="Genomic_DNA"/>
</dbReference>